<evidence type="ECO:0000256" key="7">
    <source>
        <dbReference type="SAM" id="Phobius"/>
    </source>
</evidence>
<dbReference type="Gene3D" id="3.90.780.10">
    <property type="entry name" value="5'-Nucleotidase, C-terminal domain"/>
    <property type="match status" value="2"/>
</dbReference>
<dbReference type="GO" id="GO:0005576">
    <property type="term" value="C:extracellular region"/>
    <property type="evidence" value="ECO:0007669"/>
    <property type="project" value="UniProtKB-SubCell"/>
</dbReference>
<dbReference type="PANTHER" id="PTHR11575">
    <property type="entry name" value="5'-NUCLEOTIDASE-RELATED"/>
    <property type="match status" value="1"/>
</dbReference>
<dbReference type="InterPro" id="IPR029052">
    <property type="entry name" value="Metallo-depent_PP-like"/>
</dbReference>
<dbReference type="PRINTS" id="PR01607">
    <property type="entry name" value="APYRASEFAMLY"/>
</dbReference>
<dbReference type="InterPro" id="IPR036907">
    <property type="entry name" value="5'-Nucleotdase_C_sf"/>
</dbReference>
<evidence type="ECO:0000256" key="1">
    <source>
        <dbReference type="ARBA" id="ARBA00000815"/>
    </source>
</evidence>
<dbReference type="Proteomes" id="UP000249218">
    <property type="component" value="Unassembled WGS sequence"/>
</dbReference>
<sequence>MSFVYVFINNKFILTLINTNCYFQSLGNHEFDQNVEGLVPFIKNLTAPVLAANLVLDKVPSLQNLENLKKSIIIEIDKVKIGIIGYLTPETKTLAPGNDVEYEDEVVALRREVQKLREQNVNIVIALGHSGYKRDKEIAELVEGLDIVVGGHTHTFLSNEKNISEVPETVGGDYPTEVQVNGRKVRVVQAYCNNKYLGRLHLVFDSNGEITHCDGAPILLNKDIPEDDDLVHMLEAHSDEMNKLMKVVVGNSSVNLEKSMCRFSECNLGNFIADVILNYTREEHHDVDIAIVQGGDIRSPIYQEGGFPFNITQGDWLNALPYTGTLHILTMNGTVLKETLEHSVSEWSEKKGKFLQVSGIEVVYDLARPVGNRVVQAKAVCSNCGHAMRVVNDDDEYKVIMPAFIARQGDGYEMFANLPKTVLPYNELHCAVEYSKKYSPIYKILEDRIILRNTDKAKEVENSQSLGNHEFDEAVDGVVPFIRNLSAPVVAANLILDKVPQLKDLKNLYKSVVIVKDHVKIGIIGYLTPQTKELAPKNDVEYEDEIPAIRREVKKLKQQNVNILIALGHSGFITDLDIAREVEDIDLVIGGHSNTFLWNAASTSETPEVPEGPYPTEVKQADGRIVRVVQAYAYTKYLGKLHLLFDSAGEIIKCESTPLLLNQEVPRDPELLTTVNKYREDMDRINNEPVGTSLVSLNGTGCRLRECNLGDLIADAMLNYTREEHHKEYPDVNIAIVQGGRIRTSIFHEGTPFTVTRGDWISVLPFSDTLVIVTMNGMTLKQSLEHSVSTWRTIDSTGQFQQFSGMEVAYDLEKPVGSRVVKARAVCSKCGFYKLQDVKDDYEYQMMMPTFLADGGDGYSMFTNLPRETLLYNELDSVLYYMKKYSPVDTHLDGRIKVLNEDKVKVSDVKIERRRMPSNAVAVNFSLNMYYVLTMLFLLKYSLESM</sequence>
<evidence type="ECO:0000256" key="3">
    <source>
        <dbReference type="ARBA" id="ARBA00006654"/>
    </source>
</evidence>
<comment type="similarity">
    <text evidence="3">Belongs to the 5'-nucleotidase family.</text>
</comment>
<gene>
    <name evidence="10" type="primary">HaOG204657</name>
    <name evidence="10" type="ORF">B5X24_HaOG204657</name>
</gene>
<keyword evidence="7" id="KW-0812">Transmembrane</keyword>
<feature type="domain" description="5'-Nucleotidase C-terminal" evidence="9">
    <location>
        <begin position="690"/>
        <end position="863"/>
    </location>
</feature>
<feature type="domain" description="5'-Nucleotidase C-terminal" evidence="9">
    <location>
        <begin position="248"/>
        <end position="416"/>
    </location>
</feature>
<dbReference type="OrthoDB" id="7722975at2759"/>
<proteinExistence type="inferred from homology"/>
<dbReference type="InterPro" id="IPR008334">
    <property type="entry name" value="5'-Nucleotdase_C"/>
</dbReference>
<keyword evidence="7" id="KW-1133">Transmembrane helix</keyword>
<dbReference type="Gene3D" id="3.60.21.10">
    <property type="match status" value="2"/>
</dbReference>
<keyword evidence="5" id="KW-0964">Secreted</keyword>
<evidence type="ECO:0000259" key="8">
    <source>
        <dbReference type="Pfam" id="PF00149"/>
    </source>
</evidence>
<keyword evidence="11" id="KW-1185">Reference proteome</keyword>
<dbReference type="SUPFAM" id="SSF55816">
    <property type="entry name" value="5'-nucleotidase (syn. UDP-sugar hydrolase), C-terminal domain"/>
    <property type="match status" value="2"/>
</dbReference>
<dbReference type="PANTHER" id="PTHR11575:SF24">
    <property type="entry name" value="5'-NUCLEOTIDASE"/>
    <property type="match status" value="1"/>
</dbReference>
<dbReference type="GO" id="GO:0008253">
    <property type="term" value="F:5'-nucleotidase activity"/>
    <property type="evidence" value="ECO:0007669"/>
    <property type="project" value="UniProtKB-EC"/>
</dbReference>
<dbReference type="EC" id="3.1.3.5" evidence="4"/>
<dbReference type="InterPro" id="IPR006179">
    <property type="entry name" value="5_nucleotidase/apyrase"/>
</dbReference>
<dbReference type="InterPro" id="IPR004843">
    <property type="entry name" value="Calcineurin-like_PHP"/>
</dbReference>
<evidence type="ECO:0000256" key="2">
    <source>
        <dbReference type="ARBA" id="ARBA00004613"/>
    </source>
</evidence>
<evidence type="ECO:0000313" key="10">
    <source>
        <dbReference type="EMBL" id="PZC76418.1"/>
    </source>
</evidence>
<protein>
    <recommendedName>
        <fullName evidence="4">5'-nucleotidase</fullName>
        <ecNumber evidence="4">3.1.3.5</ecNumber>
    </recommendedName>
</protein>
<reference evidence="10 11" key="1">
    <citation type="journal article" date="2017" name="BMC Biol.">
        <title>Genomic innovations, transcriptional plasticity and gene loss underlying the evolution and divergence of two highly polyphagous and invasive Helicoverpa pest species.</title>
        <authorList>
            <person name="Pearce S.L."/>
            <person name="Clarke D.F."/>
            <person name="East P.D."/>
            <person name="Elfekih S."/>
            <person name="Gordon K.H."/>
            <person name="Jermiin L.S."/>
            <person name="McGaughran A."/>
            <person name="Oakeshott J.G."/>
            <person name="Papanikolaou A."/>
            <person name="Perera O.P."/>
            <person name="Rane R.V."/>
            <person name="Richards S."/>
            <person name="Tay W.T."/>
            <person name="Walsh T.K."/>
            <person name="Anderson A."/>
            <person name="Anderson C.J."/>
            <person name="Asgari S."/>
            <person name="Board P.G."/>
            <person name="Bretschneider A."/>
            <person name="Campbell P.M."/>
            <person name="Chertemps T."/>
            <person name="Christeller J.T."/>
            <person name="Coppin C.W."/>
            <person name="Downes S.J."/>
            <person name="Duan G."/>
            <person name="Farnsworth C.A."/>
            <person name="Good R.T."/>
            <person name="Han L.B."/>
            <person name="Han Y.C."/>
            <person name="Hatje K."/>
            <person name="Horne I."/>
            <person name="Huang Y.P."/>
            <person name="Hughes D.S."/>
            <person name="Jacquin-Joly E."/>
            <person name="James W."/>
            <person name="Jhangiani S."/>
            <person name="Kollmar M."/>
            <person name="Kuwar S.S."/>
            <person name="Li S."/>
            <person name="Liu N.Y."/>
            <person name="Maibeche M.T."/>
            <person name="Miller J.R."/>
            <person name="Montagne N."/>
            <person name="Perry T."/>
            <person name="Qu J."/>
            <person name="Song S.V."/>
            <person name="Sutton G.G."/>
            <person name="Vogel H."/>
            <person name="Walenz B.P."/>
            <person name="Xu W."/>
            <person name="Zhang H.J."/>
            <person name="Zou Z."/>
            <person name="Batterham P."/>
            <person name="Edwards O.R."/>
            <person name="Feyereisen R."/>
            <person name="Gibbs R.A."/>
            <person name="Heckel D.G."/>
            <person name="McGrath A."/>
            <person name="Robin C."/>
            <person name="Scherer S.E."/>
            <person name="Worley K.C."/>
            <person name="Wu Y.D."/>
        </authorList>
    </citation>
    <scope>NUCLEOTIDE SEQUENCE [LARGE SCALE GENOMIC DNA]</scope>
    <source>
        <strain evidence="10">Harm_GR_Male_#8</strain>
        <tissue evidence="10">Whole organism</tissue>
    </source>
</reference>
<dbReference type="GO" id="GO:0005886">
    <property type="term" value="C:plasma membrane"/>
    <property type="evidence" value="ECO:0007669"/>
    <property type="project" value="TreeGrafter"/>
</dbReference>
<evidence type="ECO:0000259" key="9">
    <source>
        <dbReference type="Pfam" id="PF02872"/>
    </source>
</evidence>
<dbReference type="Pfam" id="PF02872">
    <property type="entry name" value="5_nucleotid_C"/>
    <property type="match status" value="2"/>
</dbReference>
<dbReference type="Pfam" id="PF00149">
    <property type="entry name" value="Metallophos"/>
    <property type="match status" value="1"/>
</dbReference>
<dbReference type="AlphaFoldDB" id="A0A2W1BN90"/>
<dbReference type="FunFam" id="3.90.780.10:FF:000004">
    <property type="entry name" value="UDP-sugar hydrolase, putative"/>
    <property type="match status" value="2"/>
</dbReference>
<evidence type="ECO:0000256" key="6">
    <source>
        <dbReference type="ARBA" id="ARBA00022729"/>
    </source>
</evidence>
<comment type="catalytic activity">
    <reaction evidence="1">
        <text>a ribonucleoside 5'-phosphate + H2O = a ribonucleoside + phosphate</text>
        <dbReference type="Rhea" id="RHEA:12484"/>
        <dbReference type="ChEBI" id="CHEBI:15377"/>
        <dbReference type="ChEBI" id="CHEBI:18254"/>
        <dbReference type="ChEBI" id="CHEBI:43474"/>
        <dbReference type="ChEBI" id="CHEBI:58043"/>
        <dbReference type="EC" id="3.1.3.5"/>
    </reaction>
</comment>
<dbReference type="EMBL" id="KZ149958">
    <property type="protein sequence ID" value="PZC76418.1"/>
    <property type="molecule type" value="Genomic_DNA"/>
</dbReference>
<feature type="transmembrane region" description="Helical" evidence="7">
    <location>
        <begin position="920"/>
        <end position="939"/>
    </location>
</feature>
<comment type="subcellular location">
    <subcellularLocation>
        <location evidence="2">Secreted</location>
    </subcellularLocation>
</comment>
<keyword evidence="6" id="KW-0732">Signal</keyword>
<accession>A0A2W1BN90</accession>
<organism evidence="10 11">
    <name type="scientific">Helicoverpa armigera</name>
    <name type="common">Cotton bollworm</name>
    <name type="synonym">Heliothis armigera</name>
    <dbReference type="NCBI Taxonomy" id="29058"/>
    <lineage>
        <taxon>Eukaryota</taxon>
        <taxon>Metazoa</taxon>
        <taxon>Ecdysozoa</taxon>
        <taxon>Arthropoda</taxon>
        <taxon>Hexapoda</taxon>
        <taxon>Insecta</taxon>
        <taxon>Pterygota</taxon>
        <taxon>Neoptera</taxon>
        <taxon>Endopterygota</taxon>
        <taxon>Lepidoptera</taxon>
        <taxon>Glossata</taxon>
        <taxon>Ditrysia</taxon>
        <taxon>Noctuoidea</taxon>
        <taxon>Noctuidae</taxon>
        <taxon>Heliothinae</taxon>
        <taxon>Helicoverpa</taxon>
    </lineage>
</organism>
<dbReference type="GO" id="GO:0006196">
    <property type="term" value="P:AMP catabolic process"/>
    <property type="evidence" value="ECO:0007669"/>
    <property type="project" value="TreeGrafter"/>
</dbReference>
<evidence type="ECO:0000313" key="11">
    <source>
        <dbReference type="Proteomes" id="UP000249218"/>
    </source>
</evidence>
<evidence type="ECO:0000256" key="4">
    <source>
        <dbReference type="ARBA" id="ARBA00012643"/>
    </source>
</evidence>
<evidence type="ECO:0000256" key="5">
    <source>
        <dbReference type="ARBA" id="ARBA00022525"/>
    </source>
</evidence>
<name>A0A2W1BN90_HELAM</name>
<dbReference type="SUPFAM" id="SSF56300">
    <property type="entry name" value="Metallo-dependent phosphatases"/>
    <property type="match status" value="2"/>
</dbReference>
<keyword evidence="7" id="KW-0472">Membrane</keyword>
<feature type="domain" description="Calcineurin-like phosphoesterase" evidence="8">
    <location>
        <begin position="25"/>
        <end position="155"/>
    </location>
</feature>